<name>A0AAV7RGH2_PLEWA</name>
<gene>
    <name evidence="11" type="ORF">NDU88_002714</name>
</gene>
<keyword evidence="8" id="KW-0695">RNA-directed DNA polymerase</keyword>
<evidence type="ECO:0000256" key="3">
    <source>
        <dbReference type="ARBA" id="ARBA00022695"/>
    </source>
</evidence>
<keyword evidence="6" id="KW-0255">Endonuclease</keyword>
<evidence type="ECO:0000313" key="11">
    <source>
        <dbReference type="EMBL" id="KAJ1149915.1"/>
    </source>
</evidence>
<feature type="region of interest" description="Disordered" evidence="9">
    <location>
        <begin position="358"/>
        <end position="379"/>
    </location>
</feature>
<keyword evidence="4" id="KW-0540">Nuclease</keyword>
<organism evidence="11 12">
    <name type="scientific">Pleurodeles waltl</name>
    <name type="common">Iberian ribbed newt</name>
    <dbReference type="NCBI Taxonomy" id="8319"/>
    <lineage>
        <taxon>Eukaryota</taxon>
        <taxon>Metazoa</taxon>
        <taxon>Chordata</taxon>
        <taxon>Craniata</taxon>
        <taxon>Vertebrata</taxon>
        <taxon>Euteleostomi</taxon>
        <taxon>Amphibia</taxon>
        <taxon>Batrachia</taxon>
        <taxon>Caudata</taxon>
        <taxon>Salamandroidea</taxon>
        <taxon>Salamandridae</taxon>
        <taxon>Pleurodelinae</taxon>
        <taxon>Pleurodeles</taxon>
    </lineage>
</organism>
<evidence type="ECO:0000256" key="6">
    <source>
        <dbReference type="ARBA" id="ARBA00022759"/>
    </source>
</evidence>
<accession>A0AAV7RGH2</accession>
<dbReference type="PANTHER" id="PTHR33064">
    <property type="entry name" value="POL PROTEIN"/>
    <property type="match status" value="1"/>
</dbReference>
<dbReference type="EMBL" id="JANPWB010000009">
    <property type="protein sequence ID" value="KAJ1149915.1"/>
    <property type="molecule type" value="Genomic_DNA"/>
</dbReference>
<evidence type="ECO:0000313" key="12">
    <source>
        <dbReference type="Proteomes" id="UP001066276"/>
    </source>
</evidence>
<dbReference type="InterPro" id="IPR051320">
    <property type="entry name" value="Viral_Replic_Matur_Polypro"/>
</dbReference>
<dbReference type="GO" id="GO:0004519">
    <property type="term" value="F:endonuclease activity"/>
    <property type="evidence" value="ECO:0007669"/>
    <property type="project" value="UniProtKB-KW"/>
</dbReference>
<keyword evidence="1" id="KW-0645">Protease</keyword>
<keyword evidence="7" id="KW-0378">Hydrolase</keyword>
<dbReference type="InterPro" id="IPR043128">
    <property type="entry name" value="Rev_trsase/Diguanyl_cyclase"/>
</dbReference>
<feature type="domain" description="Reverse transcriptase RNase H-like" evidence="10">
    <location>
        <begin position="203"/>
        <end position="283"/>
    </location>
</feature>
<dbReference type="Gene3D" id="3.10.20.370">
    <property type="match status" value="1"/>
</dbReference>
<proteinExistence type="predicted"/>
<dbReference type="GO" id="GO:0004190">
    <property type="term" value="F:aspartic-type endopeptidase activity"/>
    <property type="evidence" value="ECO:0007669"/>
    <property type="project" value="UniProtKB-KW"/>
</dbReference>
<evidence type="ECO:0000256" key="8">
    <source>
        <dbReference type="ARBA" id="ARBA00022918"/>
    </source>
</evidence>
<dbReference type="Gene3D" id="3.30.70.270">
    <property type="match status" value="1"/>
</dbReference>
<dbReference type="InterPro" id="IPR041373">
    <property type="entry name" value="RT_RNaseH"/>
</dbReference>
<dbReference type="PANTHER" id="PTHR33064:SF37">
    <property type="entry name" value="RIBONUCLEASE H"/>
    <property type="match status" value="1"/>
</dbReference>
<evidence type="ECO:0000259" key="10">
    <source>
        <dbReference type="Pfam" id="PF17917"/>
    </source>
</evidence>
<evidence type="ECO:0000256" key="7">
    <source>
        <dbReference type="ARBA" id="ARBA00022801"/>
    </source>
</evidence>
<evidence type="ECO:0000256" key="5">
    <source>
        <dbReference type="ARBA" id="ARBA00022750"/>
    </source>
</evidence>
<evidence type="ECO:0000256" key="9">
    <source>
        <dbReference type="SAM" id="MobiDB-lite"/>
    </source>
</evidence>
<evidence type="ECO:0000256" key="4">
    <source>
        <dbReference type="ARBA" id="ARBA00022722"/>
    </source>
</evidence>
<dbReference type="InterPro" id="IPR043502">
    <property type="entry name" value="DNA/RNA_pol_sf"/>
</dbReference>
<dbReference type="SUPFAM" id="SSF56672">
    <property type="entry name" value="DNA/RNA polymerases"/>
    <property type="match status" value="1"/>
</dbReference>
<comment type="caution">
    <text evidence="11">The sequence shown here is derived from an EMBL/GenBank/DDBJ whole genome shotgun (WGS) entry which is preliminary data.</text>
</comment>
<reference evidence="11" key="1">
    <citation type="journal article" date="2022" name="bioRxiv">
        <title>Sequencing and chromosome-scale assembly of the giantPleurodeles waltlgenome.</title>
        <authorList>
            <person name="Brown T."/>
            <person name="Elewa A."/>
            <person name="Iarovenko S."/>
            <person name="Subramanian E."/>
            <person name="Araus A.J."/>
            <person name="Petzold A."/>
            <person name="Susuki M."/>
            <person name="Suzuki K.-i.T."/>
            <person name="Hayashi T."/>
            <person name="Toyoda A."/>
            <person name="Oliveira C."/>
            <person name="Osipova E."/>
            <person name="Leigh N.D."/>
            <person name="Simon A."/>
            <person name="Yun M.H."/>
        </authorList>
    </citation>
    <scope>NUCLEOTIDE SEQUENCE</scope>
    <source>
        <strain evidence="11">20211129_DDA</strain>
        <tissue evidence="11">Liver</tissue>
    </source>
</reference>
<sequence length="379" mass="42111">MNHLVFRFVEGLRPEISQMIKNNLICWQAKPIDEVLQYAKYCSDEIELKQRKLKEKVMVMQIMAAQAGIEVQTNSDDEGDDGQFLELETEAANEEYPLITPFPMLTVTDLPAELQGTVTEKVWDLTGKEVGLIKGVEPVKVQILKKDLESLELPFSSTLVQYIDDLLIASRTKDDCRYDTIALLNHLGKNGHKVSPKKLQYCQKEVHGGANRPVAYFSATLDPVAAALPGCLRAVAAVGQSLTQCEGIVMGHSLTVMVPHSVEILLTRTKTQHTTNARLTKYETIILGSPNVSLMRCTVLSQATLLPVENAEINNTEEVEHDCLEVTEICSKPRPDIKDTQLEENDYIMGVILTLTGGGGRPPEFPPPEHRSAVIRPLR</sequence>
<keyword evidence="12" id="KW-1185">Reference proteome</keyword>
<keyword evidence="5" id="KW-0064">Aspartyl protease</keyword>
<dbReference type="AlphaFoldDB" id="A0AAV7RGH2"/>
<keyword evidence="2" id="KW-0808">Transferase</keyword>
<dbReference type="GO" id="GO:0006508">
    <property type="term" value="P:proteolysis"/>
    <property type="evidence" value="ECO:0007669"/>
    <property type="project" value="UniProtKB-KW"/>
</dbReference>
<dbReference type="Pfam" id="PF17917">
    <property type="entry name" value="RT_RNaseH"/>
    <property type="match status" value="1"/>
</dbReference>
<protein>
    <recommendedName>
        <fullName evidence="10">Reverse transcriptase RNase H-like domain-containing protein</fullName>
    </recommendedName>
</protein>
<evidence type="ECO:0000256" key="1">
    <source>
        <dbReference type="ARBA" id="ARBA00022670"/>
    </source>
</evidence>
<dbReference type="Proteomes" id="UP001066276">
    <property type="component" value="Chromosome 5"/>
</dbReference>
<dbReference type="GO" id="GO:0003964">
    <property type="term" value="F:RNA-directed DNA polymerase activity"/>
    <property type="evidence" value="ECO:0007669"/>
    <property type="project" value="UniProtKB-KW"/>
</dbReference>
<keyword evidence="3" id="KW-0548">Nucleotidyltransferase</keyword>
<evidence type="ECO:0000256" key="2">
    <source>
        <dbReference type="ARBA" id="ARBA00022679"/>
    </source>
</evidence>